<keyword evidence="7" id="KW-1185">Reference proteome</keyword>
<dbReference type="InterPro" id="IPR032710">
    <property type="entry name" value="NTF2-like_dom_sf"/>
</dbReference>
<proteinExistence type="inferred from homology"/>
<comment type="pathway">
    <text evidence="1">Aromatic compound metabolism.</text>
</comment>
<dbReference type="GO" id="GO:0051213">
    <property type="term" value="F:dioxygenase activity"/>
    <property type="evidence" value="ECO:0007669"/>
    <property type="project" value="UniProtKB-KW"/>
</dbReference>
<gene>
    <name evidence="6" type="ORF">HPA02_32850</name>
</gene>
<evidence type="ECO:0000256" key="1">
    <source>
        <dbReference type="ARBA" id="ARBA00005211"/>
    </source>
</evidence>
<dbReference type="AlphaFoldDB" id="A0A510XC32"/>
<dbReference type="SUPFAM" id="SSF54427">
    <property type="entry name" value="NTF2-like"/>
    <property type="match status" value="1"/>
</dbReference>
<dbReference type="RefSeq" id="WP_146804322.1">
    <property type="nucleotide sequence ID" value="NZ_BJUK01000061.1"/>
</dbReference>
<evidence type="ECO:0000256" key="2">
    <source>
        <dbReference type="ARBA" id="ARBA00009570"/>
    </source>
</evidence>
<dbReference type="InterPro" id="IPR000391">
    <property type="entry name" value="Rng_hydr_dOase-bsu"/>
</dbReference>
<evidence type="ECO:0000313" key="6">
    <source>
        <dbReference type="EMBL" id="GEK49002.1"/>
    </source>
</evidence>
<evidence type="ECO:0000256" key="3">
    <source>
        <dbReference type="ARBA" id="ARBA00022797"/>
    </source>
</evidence>
<dbReference type="OrthoDB" id="7446267at2"/>
<evidence type="ECO:0000313" key="7">
    <source>
        <dbReference type="Proteomes" id="UP000321275"/>
    </source>
</evidence>
<dbReference type="EMBL" id="BJUK01000061">
    <property type="protein sequence ID" value="GEK49002.1"/>
    <property type="molecule type" value="Genomic_DNA"/>
</dbReference>
<dbReference type="Proteomes" id="UP000321275">
    <property type="component" value="Unassembled WGS sequence"/>
</dbReference>
<comment type="caution">
    <text evidence="6">The sequence shown here is derived from an EMBL/GenBank/DDBJ whole genome shotgun (WGS) entry which is preliminary data.</text>
</comment>
<accession>A0A510XC32</accession>
<keyword evidence="4 6" id="KW-0223">Dioxygenase</keyword>
<sequence length="158" mass="18103">MADSMFQQAIDFINREADLLDHKAYAEWLGLWERDGKYVVPVDIHATDFANTLNFAYDDHAMREMRVARLKNGESVSSEAQEGTVRSLSRFRLLDEDPASIRLRCAMFLSEVRLAKPLLYPANVEYRLTKTAEGLRLDTKVVRLINAGHHLNTVAFIF</sequence>
<name>A0A510XC32_9GAMM</name>
<protein>
    <submittedName>
        <fullName evidence="6">Aromatic-ring-hydroxylating dioxygenase subunit beta</fullName>
    </submittedName>
</protein>
<dbReference type="GO" id="GO:0019380">
    <property type="term" value="P:3-phenylpropionate catabolic process"/>
    <property type="evidence" value="ECO:0007669"/>
    <property type="project" value="TreeGrafter"/>
</dbReference>
<evidence type="ECO:0000256" key="4">
    <source>
        <dbReference type="ARBA" id="ARBA00022964"/>
    </source>
</evidence>
<dbReference type="PANTHER" id="PTHR41534">
    <property type="entry name" value="BLR3401 PROTEIN"/>
    <property type="match status" value="1"/>
</dbReference>
<keyword evidence="5" id="KW-0560">Oxidoreductase</keyword>
<dbReference type="Gene3D" id="3.10.450.50">
    <property type="match status" value="1"/>
</dbReference>
<reference evidence="6 7" key="1">
    <citation type="submission" date="2019-07" db="EMBL/GenBank/DDBJ databases">
        <title>Whole genome shotgun sequence of Halomonas pacifica NBRC 102220.</title>
        <authorList>
            <person name="Hosoyama A."/>
            <person name="Uohara A."/>
            <person name="Ohji S."/>
            <person name="Ichikawa N."/>
        </authorList>
    </citation>
    <scope>NUCLEOTIDE SEQUENCE [LARGE SCALE GENOMIC DNA]</scope>
    <source>
        <strain evidence="6 7">NBRC 102220</strain>
    </source>
</reference>
<dbReference type="Pfam" id="PF00866">
    <property type="entry name" value="Ring_hydroxyl_B"/>
    <property type="match status" value="1"/>
</dbReference>
<comment type="similarity">
    <text evidence="2">Belongs to the bacterial ring-hydroxylating dioxygenase beta subunit family.</text>
</comment>
<evidence type="ECO:0000256" key="5">
    <source>
        <dbReference type="ARBA" id="ARBA00023002"/>
    </source>
</evidence>
<organism evidence="6 7">
    <name type="scientific">Bisbaumannia pacifica</name>
    <dbReference type="NCBI Taxonomy" id="77098"/>
    <lineage>
        <taxon>Bacteria</taxon>
        <taxon>Pseudomonadati</taxon>
        <taxon>Pseudomonadota</taxon>
        <taxon>Gammaproteobacteria</taxon>
        <taxon>Oceanospirillales</taxon>
        <taxon>Halomonadaceae</taxon>
        <taxon>Bisbaumannia</taxon>
    </lineage>
</organism>
<keyword evidence="3" id="KW-0058">Aromatic hydrocarbons catabolism</keyword>
<dbReference type="PANTHER" id="PTHR41534:SF2">
    <property type="entry name" value="3-PHENYLPROPIONATE_CINNAMIC ACID DIOXYGENASE SUBUNIT BETA"/>
    <property type="match status" value="1"/>
</dbReference>